<dbReference type="PANTHER" id="PTHR21299:SF2">
    <property type="entry name" value="CYTIDYLATE KINASE"/>
    <property type="match status" value="1"/>
</dbReference>
<evidence type="ECO:0000313" key="11">
    <source>
        <dbReference type="Proteomes" id="UP000199345"/>
    </source>
</evidence>
<name>A0A1I0EBD0_9PROT</name>
<feature type="binding site" evidence="8">
    <location>
        <begin position="16"/>
        <end position="24"/>
    </location>
    <ligand>
        <name>ATP</name>
        <dbReference type="ChEBI" id="CHEBI:30616"/>
    </ligand>
</feature>
<evidence type="ECO:0000313" key="10">
    <source>
        <dbReference type="EMBL" id="SET42555.1"/>
    </source>
</evidence>
<keyword evidence="11" id="KW-1185">Reference proteome</keyword>
<evidence type="ECO:0000256" key="3">
    <source>
        <dbReference type="ARBA" id="ARBA00022741"/>
    </source>
</evidence>
<dbReference type="GO" id="GO:0036431">
    <property type="term" value="F:dCMP kinase activity"/>
    <property type="evidence" value="ECO:0007669"/>
    <property type="project" value="InterPro"/>
</dbReference>
<dbReference type="SUPFAM" id="SSF52540">
    <property type="entry name" value="P-loop containing nucleoside triphosphate hydrolases"/>
    <property type="match status" value="1"/>
</dbReference>
<keyword evidence="2 8" id="KW-0808">Transferase</keyword>
<dbReference type="PANTHER" id="PTHR21299">
    <property type="entry name" value="CYTIDYLATE KINASE/PANTOATE-BETA-ALANINE LIGASE"/>
    <property type="match status" value="1"/>
</dbReference>
<reference evidence="11" key="1">
    <citation type="submission" date="2016-10" db="EMBL/GenBank/DDBJ databases">
        <authorList>
            <person name="Varghese N."/>
            <person name="Submissions S."/>
        </authorList>
    </citation>
    <scope>NUCLEOTIDE SEQUENCE [LARGE SCALE GENOMIC DNA]</scope>
    <source>
        <strain evidence="11">Nm71</strain>
    </source>
</reference>
<dbReference type="Gene3D" id="3.40.50.300">
    <property type="entry name" value="P-loop containing nucleotide triphosphate hydrolases"/>
    <property type="match status" value="1"/>
</dbReference>
<evidence type="ECO:0000256" key="1">
    <source>
        <dbReference type="ARBA" id="ARBA00009427"/>
    </source>
</evidence>
<dbReference type="GO" id="GO:0036430">
    <property type="term" value="F:CMP kinase activity"/>
    <property type="evidence" value="ECO:0007669"/>
    <property type="project" value="RHEA"/>
</dbReference>
<dbReference type="Proteomes" id="UP000199345">
    <property type="component" value="Unassembled WGS sequence"/>
</dbReference>
<evidence type="ECO:0000256" key="7">
    <source>
        <dbReference type="ARBA" id="ARBA00048478"/>
    </source>
</evidence>
<protein>
    <recommendedName>
        <fullName evidence="8">Cytidylate kinase</fullName>
        <shortName evidence="8">CK</shortName>
        <ecNumber evidence="8">2.7.4.25</ecNumber>
    </recommendedName>
    <alternativeName>
        <fullName evidence="8">Cytidine monophosphate kinase</fullName>
        <shortName evidence="8">CMP kinase</shortName>
    </alternativeName>
</protein>
<dbReference type="EC" id="2.7.4.25" evidence="8"/>
<keyword evidence="8" id="KW-0963">Cytoplasm</keyword>
<evidence type="ECO:0000256" key="5">
    <source>
        <dbReference type="ARBA" id="ARBA00022840"/>
    </source>
</evidence>
<comment type="similarity">
    <text evidence="1 8">Belongs to the cytidylate kinase family. Type 1 subfamily.</text>
</comment>
<dbReference type="NCBIfam" id="TIGR00017">
    <property type="entry name" value="cmk"/>
    <property type="match status" value="1"/>
</dbReference>
<dbReference type="EMBL" id="FOIA01000026">
    <property type="protein sequence ID" value="SET42555.1"/>
    <property type="molecule type" value="Genomic_DNA"/>
</dbReference>
<evidence type="ECO:0000256" key="8">
    <source>
        <dbReference type="HAMAP-Rule" id="MF_00238"/>
    </source>
</evidence>
<proteinExistence type="inferred from homology"/>
<evidence type="ECO:0000256" key="2">
    <source>
        <dbReference type="ARBA" id="ARBA00022679"/>
    </source>
</evidence>
<keyword evidence="3 8" id="KW-0547">Nucleotide-binding</keyword>
<feature type="domain" description="Cytidylate kinase" evidence="9">
    <location>
        <begin position="12"/>
        <end position="220"/>
    </location>
</feature>
<comment type="catalytic activity">
    <reaction evidence="6 8">
        <text>dCMP + ATP = dCDP + ADP</text>
        <dbReference type="Rhea" id="RHEA:25094"/>
        <dbReference type="ChEBI" id="CHEBI:30616"/>
        <dbReference type="ChEBI" id="CHEBI:57566"/>
        <dbReference type="ChEBI" id="CHEBI:58593"/>
        <dbReference type="ChEBI" id="CHEBI:456216"/>
        <dbReference type="EC" id="2.7.4.25"/>
    </reaction>
</comment>
<dbReference type="GO" id="GO:0015949">
    <property type="term" value="P:nucleobase-containing small molecule interconversion"/>
    <property type="evidence" value="ECO:0007669"/>
    <property type="project" value="TreeGrafter"/>
</dbReference>
<comment type="subcellular location">
    <subcellularLocation>
        <location evidence="8">Cytoplasm</location>
    </subcellularLocation>
</comment>
<dbReference type="GO" id="GO:0005524">
    <property type="term" value="F:ATP binding"/>
    <property type="evidence" value="ECO:0007669"/>
    <property type="project" value="UniProtKB-UniRule"/>
</dbReference>
<dbReference type="GO" id="GO:0005829">
    <property type="term" value="C:cytosol"/>
    <property type="evidence" value="ECO:0007669"/>
    <property type="project" value="TreeGrafter"/>
</dbReference>
<evidence type="ECO:0000256" key="4">
    <source>
        <dbReference type="ARBA" id="ARBA00022777"/>
    </source>
</evidence>
<keyword evidence="4 8" id="KW-0418">Kinase</keyword>
<dbReference type="CDD" id="cd02020">
    <property type="entry name" value="CMPK"/>
    <property type="match status" value="1"/>
</dbReference>
<evidence type="ECO:0000259" key="9">
    <source>
        <dbReference type="Pfam" id="PF02224"/>
    </source>
</evidence>
<evidence type="ECO:0000256" key="6">
    <source>
        <dbReference type="ARBA" id="ARBA00047615"/>
    </source>
</evidence>
<gene>
    <name evidence="8" type="primary">cmk</name>
    <name evidence="10" type="ORF">SAMN05216326_12616</name>
</gene>
<dbReference type="InterPro" id="IPR011994">
    <property type="entry name" value="Cytidylate_kinase_dom"/>
</dbReference>
<accession>A0A1I0EBD0</accession>
<dbReference type="HAMAP" id="MF_00238">
    <property type="entry name" value="Cytidyl_kinase_type1"/>
    <property type="match status" value="1"/>
</dbReference>
<dbReference type="GO" id="GO:0006220">
    <property type="term" value="P:pyrimidine nucleotide metabolic process"/>
    <property type="evidence" value="ECO:0007669"/>
    <property type="project" value="UniProtKB-UniRule"/>
</dbReference>
<comment type="catalytic activity">
    <reaction evidence="7 8">
        <text>CMP + ATP = CDP + ADP</text>
        <dbReference type="Rhea" id="RHEA:11600"/>
        <dbReference type="ChEBI" id="CHEBI:30616"/>
        <dbReference type="ChEBI" id="CHEBI:58069"/>
        <dbReference type="ChEBI" id="CHEBI:60377"/>
        <dbReference type="ChEBI" id="CHEBI:456216"/>
        <dbReference type="EC" id="2.7.4.25"/>
    </reaction>
</comment>
<dbReference type="AlphaFoldDB" id="A0A1I0EBD0"/>
<sequence>MESMGLNRVPVITIDGPSASGKGTVAHLVAKELGFHYLDSGALYRLVALKALQSGVMSTDEKKLALVAINLDVVFRDEEIYLEKKQVTEKIRTEECGNMASQLASYPAVREALISRQRAFRKLPGLVTDGRDMGSVIFPDALLKIFLTASPEVRAQRRYKQLIEKGLNANIAELQKDIQERDARDSKRGVAPLQKNADARLLDTTSLSILQAQNRVLEWFRECCADESV</sequence>
<keyword evidence="5 8" id="KW-0067">ATP-binding</keyword>
<dbReference type="InterPro" id="IPR027417">
    <property type="entry name" value="P-loop_NTPase"/>
</dbReference>
<dbReference type="Pfam" id="PF02224">
    <property type="entry name" value="Cytidylate_kin"/>
    <property type="match status" value="1"/>
</dbReference>
<dbReference type="InterPro" id="IPR003136">
    <property type="entry name" value="Cytidylate_kin"/>
</dbReference>
<organism evidence="10 11">
    <name type="scientific">Nitrosomonas marina</name>
    <dbReference type="NCBI Taxonomy" id="917"/>
    <lineage>
        <taxon>Bacteria</taxon>
        <taxon>Pseudomonadati</taxon>
        <taxon>Pseudomonadota</taxon>
        <taxon>Betaproteobacteria</taxon>
        <taxon>Nitrosomonadales</taxon>
        <taxon>Nitrosomonadaceae</taxon>
        <taxon>Nitrosomonas</taxon>
    </lineage>
</organism>